<dbReference type="Gene3D" id="3.40.50.1460">
    <property type="match status" value="1"/>
</dbReference>
<dbReference type="InterPro" id="IPR029031">
    <property type="entry name" value="Gingipain_N_sf"/>
</dbReference>
<keyword evidence="5" id="KW-1185">Reference proteome</keyword>
<dbReference type="AlphaFoldDB" id="A0A938WKR3"/>
<dbReference type="GO" id="GO:0006508">
    <property type="term" value="P:proteolysis"/>
    <property type="evidence" value="ECO:0007669"/>
    <property type="project" value="InterPro"/>
</dbReference>
<comment type="caution">
    <text evidence="4">The sequence shown here is derived from an EMBL/GenBank/DDBJ whole genome shotgun (WGS) entry which is preliminary data.</text>
</comment>
<dbReference type="CDD" id="cd02258">
    <property type="entry name" value="Peptidase_C25_N"/>
    <property type="match status" value="1"/>
</dbReference>
<dbReference type="GO" id="GO:0008234">
    <property type="term" value="F:cysteine-type peptidase activity"/>
    <property type="evidence" value="ECO:0007669"/>
    <property type="project" value="InterPro"/>
</dbReference>
<evidence type="ECO:0000256" key="1">
    <source>
        <dbReference type="ARBA" id="ARBA00022729"/>
    </source>
</evidence>
<proteinExistence type="predicted"/>
<sequence length="1190" mass="130191">MNRFCFLLFAALVWCSGHAAAQGFFDLTAEQVKIDTLLPRFAYSHKIGCNYRDSIYDVTIEYPEFVDMTEADVRRYKAITSDSLPAMPVVTSKIGVERKQGSLDVSFIPLVFRDGKYQKLVSFKLNIVAKAANTTMKRATSRASVASAVSRYAEHSVLNSGRWAKIRVPSSGVYQLTDELVRRAGFSSLERVRIYGYGGELQPEALTGDYLTETDDLKQLPTCTVGGRRLFYARGPVSWSSSNDRVRNYYSDYGYYFLTESDEPAATLDSAAFASSFYPSGDDYNTLYEVDDYAWYQGGRNLYDSQVLPLGTACDYQLSSPSTSGRGSVRVVLSAYGASSATVSVNDSVVGTINISSSGEYDAMRVSSGQYSVSNLTSSNKITITETSGGTMRLDYIALHSNEPKEAPRLSSASFPVPEYVYNITNQDLHAHGPADMLIIISTSQHLREQAERLAALHEQADSMRVRIVPADEIFNEFSSGTPDATAYRRYMKMLYDRAETEADMPKYLVLFGDGAWDNRMVTQGWRGYSPDDFLLCFESDNSYNHIDCYVSDDFYCMLDDGETIQDGNSRYSCYGKPDVAVGRFPVRTATEAGIMLDKLEQYMSNANAGAWQNTIVLMGDDGNNNVHMVTADRVANMVMADHPQYNVRKIMWDAYNREVTSTGNSYPDVVRLVKQYMTNGALVMNYNGHGSANSISHEHVLVLSDFQSAVSSNLPLWVTAACDILPYDGLEDNIGEAAVLNPRGGAVAFYGTTRTVFTSYNENMNMAFMRELLDDSEGLVSVGEAARRAKVYLVEAQSGGDVTVNKLQFTLLGDPAMKLAMPTLGAVVDSIGGVAVGEGGTVRLGAGSEVVVRGRILDGNATASGFNGTLTATVSDAEQEVVCKLNNTDPNDGSDEAFVFTDRSSVVFKGSNTVSDGQFEFSFVVPKDIMYSDGNGLINIYAVNDDCTKTAAGASSAITFNGSAELSPDSVGPAIYCYLNSSSFTNGSYVNPTPYFVAEVSDEDGINASGGGVGHDLQLIIDGDMSQTYVLNDYFSFDFGSYKSGTIGFSIPTLSEGEHRLQFRAWDVLNNSSTSELTFRVARGVEPSIIDVECTENPAVTATTFRIIHDRIGSELDVVLDLFDMSGRHLWSYSETDVPTDNVLTIDWDLTVGGGRRLGTGVYLYRVRASCDGSSYTSKTKKLIIISNK</sequence>
<feature type="chain" id="PRO_5037864388" evidence="2">
    <location>
        <begin position="22"/>
        <end position="1190"/>
    </location>
</feature>
<feature type="signal peptide" evidence="2">
    <location>
        <begin position="1"/>
        <end position="21"/>
    </location>
</feature>
<feature type="domain" description="Gingipain" evidence="3">
    <location>
        <begin position="438"/>
        <end position="820"/>
    </location>
</feature>
<organism evidence="4 5">
    <name type="scientific">Marseilla massiliensis</name>
    <dbReference type="NCBI Taxonomy" id="1841864"/>
    <lineage>
        <taxon>Bacteria</taxon>
        <taxon>Pseudomonadati</taxon>
        <taxon>Bacteroidota</taxon>
        <taxon>Bacteroidia</taxon>
        <taxon>Bacteroidales</taxon>
        <taxon>Prevotellaceae</taxon>
        <taxon>Marseilla</taxon>
    </lineage>
</organism>
<dbReference type="InterPro" id="IPR029030">
    <property type="entry name" value="Caspase-like_dom_sf"/>
</dbReference>
<evidence type="ECO:0000313" key="5">
    <source>
        <dbReference type="Proteomes" id="UP000764045"/>
    </source>
</evidence>
<dbReference type="EMBL" id="JACJJL010000004">
    <property type="protein sequence ID" value="MBM6660801.1"/>
    <property type="molecule type" value="Genomic_DNA"/>
</dbReference>
<dbReference type="Gene3D" id="3.40.50.10390">
    <property type="entry name" value="Gingipain r, domain 1"/>
    <property type="match status" value="1"/>
</dbReference>
<reference evidence="4 5" key="1">
    <citation type="journal article" date="2021" name="Sci. Rep.">
        <title>The distribution of antibiotic resistance genes in chicken gut microbiota commensals.</title>
        <authorList>
            <person name="Juricova H."/>
            <person name="Matiasovicova J."/>
            <person name="Kubasova T."/>
            <person name="Cejkova D."/>
            <person name="Rychlik I."/>
        </authorList>
    </citation>
    <scope>NUCLEOTIDE SEQUENCE [LARGE SCALE GENOMIC DNA]</scope>
    <source>
        <strain evidence="4 5">An819</strain>
    </source>
</reference>
<dbReference type="Pfam" id="PF01364">
    <property type="entry name" value="Peptidase_C25"/>
    <property type="match status" value="1"/>
</dbReference>
<dbReference type="RefSeq" id="WP_205107920.1">
    <property type="nucleotide sequence ID" value="NZ_JACJJL010000004.1"/>
</dbReference>
<protein>
    <submittedName>
        <fullName evidence="4">Type IX secretion system sortase PorU</fullName>
    </submittedName>
</protein>
<evidence type="ECO:0000259" key="3">
    <source>
        <dbReference type="Pfam" id="PF01364"/>
    </source>
</evidence>
<gene>
    <name evidence="4" type="primary">porU</name>
    <name evidence="4" type="ORF">H6B30_03365</name>
</gene>
<accession>A0A938WKR3</accession>
<dbReference type="Gene3D" id="2.60.120.260">
    <property type="entry name" value="Galactose-binding domain-like"/>
    <property type="match status" value="1"/>
</dbReference>
<dbReference type="SUPFAM" id="SSF52129">
    <property type="entry name" value="Caspase-like"/>
    <property type="match status" value="1"/>
</dbReference>
<evidence type="ECO:0000256" key="2">
    <source>
        <dbReference type="SAM" id="SignalP"/>
    </source>
</evidence>
<dbReference type="Proteomes" id="UP000764045">
    <property type="component" value="Unassembled WGS sequence"/>
</dbReference>
<evidence type="ECO:0000313" key="4">
    <source>
        <dbReference type="EMBL" id="MBM6660801.1"/>
    </source>
</evidence>
<name>A0A938WKR3_9BACT</name>
<dbReference type="InterPro" id="IPR001769">
    <property type="entry name" value="Gingipain"/>
</dbReference>
<keyword evidence="1 2" id="KW-0732">Signal</keyword>
<dbReference type="NCBIfam" id="NF033707">
    <property type="entry name" value="T9SS_sortase"/>
    <property type="match status" value="1"/>
</dbReference>